<dbReference type="EMBL" id="FUYJ01000001">
    <property type="protein sequence ID" value="SKA88675.1"/>
    <property type="molecule type" value="Genomic_DNA"/>
</dbReference>
<dbReference type="SUPFAM" id="SSF47413">
    <property type="entry name" value="lambda repressor-like DNA-binding domains"/>
    <property type="match status" value="1"/>
</dbReference>
<dbReference type="PANTHER" id="PTHR37301">
    <property type="entry name" value="DNA-BINDING PROTEIN-RELATED"/>
    <property type="match status" value="1"/>
</dbReference>
<organism evidence="2 3">
    <name type="scientific">Sporosarcina newyorkensis</name>
    <dbReference type="NCBI Taxonomy" id="759851"/>
    <lineage>
        <taxon>Bacteria</taxon>
        <taxon>Bacillati</taxon>
        <taxon>Bacillota</taxon>
        <taxon>Bacilli</taxon>
        <taxon>Bacillales</taxon>
        <taxon>Caryophanaceae</taxon>
        <taxon>Sporosarcina</taxon>
    </lineage>
</organism>
<keyword evidence="3" id="KW-1185">Reference proteome</keyword>
<evidence type="ECO:0000313" key="2">
    <source>
        <dbReference type="EMBL" id="SKA88675.1"/>
    </source>
</evidence>
<dbReference type="PROSITE" id="PS50943">
    <property type="entry name" value="HTH_CROC1"/>
    <property type="match status" value="1"/>
</dbReference>
<dbReference type="AlphaFoldDB" id="A0A1T4XHT2"/>
<evidence type="ECO:0000313" key="3">
    <source>
        <dbReference type="Proteomes" id="UP000190042"/>
    </source>
</evidence>
<dbReference type="Proteomes" id="UP000190042">
    <property type="component" value="Unassembled WGS sequence"/>
</dbReference>
<accession>A0A1T4XHT2</accession>
<dbReference type="Gene3D" id="1.10.260.40">
    <property type="entry name" value="lambda repressor-like DNA-binding domains"/>
    <property type="match status" value="1"/>
</dbReference>
<reference evidence="3" key="1">
    <citation type="submission" date="2017-02" db="EMBL/GenBank/DDBJ databases">
        <authorList>
            <person name="Varghese N."/>
            <person name="Submissions S."/>
        </authorList>
    </citation>
    <scope>NUCLEOTIDE SEQUENCE [LARGE SCALE GENOMIC DNA]</scope>
    <source>
        <strain evidence="3">DSM 23966</strain>
    </source>
</reference>
<dbReference type="Pfam" id="PF13443">
    <property type="entry name" value="HTH_26"/>
    <property type="match status" value="1"/>
</dbReference>
<protein>
    <submittedName>
        <fullName evidence="2">Putative transcriptional regulator</fullName>
    </submittedName>
</protein>
<sequence>MIVIKLKETMKAQGYNIGTLAEAAGMHRNGISKILRGVNSGIEYETLERLCKALSCKVGDIIEYVEEDSAE</sequence>
<dbReference type="RefSeq" id="WP_078816564.1">
    <property type="nucleotide sequence ID" value="NZ_FUYJ01000001.1"/>
</dbReference>
<dbReference type="InterPro" id="IPR010982">
    <property type="entry name" value="Lambda_DNA-bd_dom_sf"/>
</dbReference>
<feature type="domain" description="HTH cro/C1-type" evidence="1">
    <location>
        <begin position="6"/>
        <end position="61"/>
    </location>
</feature>
<evidence type="ECO:0000259" key="1">
    <source>
        <dbReference type="PROSITE" id="PS50943"/>
    </source>
</evidence>
<dbReference type="GO" id="GO:0003677">
    <property type="term" value="F:DNA binding"/>
    <property type="evidence" value="ECO:0007669"/>
    <property type="project" value="InterPro"/>
</dbReference>
<dbReference type="SMART" id="SM00530">
    <property type="entry name" value="HTH_XRE"/>
    <property type="match status" value="1"/>
</dbReference>
<name>A0A1T4XHT2_9BACL</name>
<gene>
    <name evidence="2" type="ORF">SAMN04244570_0723</name>
</gene>
<proteinExistence type="predicted"/>
<dbReference type="InterPro" id="IPR001387">
    <property type="entry name" value="Cro/C1-type_HTH"/>
</dbReference>
<dbReference type="PANTHER" id="PTHR37301:SF1">
    <property type="entry name" value="DNA-BINDING PROTEIN"/>
    <property type="match status" value="1"/>
</dbReference>
<dbReference type="CDD" id="cd00093">
    <property type="entry name" value="HTH_XRE"/>
    <property type="match status" value="1"/>
</dbReference>